<dbReference type="RefSeq" id="WP_022606828.1">
    <property type="nucleotide sequence ID" value="NZ_ASSJ01000049.1"/>
</dbReference>
<name>U5DL87_9CHRO</name>
<evidence type="ECO:0000313" key="2">
    <source>
        <dbReference type="Proteomes" id="UP000016960"/>
    </source>
</evidence>
<gene>
    <name evidence="1" type="ORF">KR51_00019060</name>
</gene>
<protein>
    <submittedName>
        <fullName evidence="1">Uncharacterized protein</fullName>
    </submittedName>
</protein>
<dbReference type="AlphaFoldDB" id="U5DL87"/>
<keyword evidence="2" id="KW-1185">Reference proteome</keyword>
<dbReference type="Proteomes" id="UP000016960">
    <property type="component" value="Unassembled WGS sequence"/>
</dbReference>
<sequence length="84" mass="9587">MILTALNQLVSRAIASLRVEEPPAPKPRGKRRRTLQLDTLIAEAWAQGIQVYERIIEFVRDRSGVGCSRRAIARWKRENGLLYG</sequence>
<proteinExistence type="predicted"/>
<evidence type="ECO:0000313" key="1">
    <source>
        <dbReference type="EMBL" id="ERN41339.1"/>
    </source>
</evidence>
<comment type="caution">
    <text evidence="1">The sequence shown here is derived from an EMBL/GenBank/DDBJ whole genome shotgun (WGS) entry which is preliminary data.</text>
</comment>
<dbReference type="EMBL" id="ASSJ01000049">
    <property type="protein sequence ID" value="ERN41339.1"/>
    <property type="molecule type" value="Genomic_DNA"/>
</dbReference>
<dbReference type="OrthoDB" id="574713at2"/>
<organism evidence="1 2">
    <name type="scientific">Rubidibacter lacunae KORDI 51-2</name>
    <dbReference type="NCBI Taxonomy" id="582515"/>
    <lineage>
        <taxon>Bacteria</taxon>
        <taxon>Bacillati</taxon>
        <taxon>Cyanobacteriota</taxon>
        <taxon>Cyanophyceae</taxon>
        <taxon>Oscillatoriophycideae</taxon>
        <taxon>Chroococcales</taxon>
        <taxon>Aphanothecaceae</taxon>
        <taxon>Rubidibacter</taxon>
    </lineage>
</organism>
<reference evidence="1 2" key="1">
    <citation type="submission" date="2013-05" db="EMBL/GenBank/DDBJ databases">
        <title>Draft genome sequence of Rubidibacter lacunae KORDI 51-2.</title>
        <authorList>
            <person name="Choi D.H."/>
            <person name="Noh J.H."/>
            <person name="Kwon K.-K."/>
            <person name="Lee J.-H."/>
            <person name="Ryu J.-Y."/>
        </authorList>
    </citation>
    <scope>NUCLEOTIDE SEQUENCE [LARGE SCALE GENOMIC DNA]</scope>
    <source>
        <strain evidence="1 2">KORDI 51-2</strain>
    </source>
</reference>
<accession>U5DL87</accession>
<dbReference type="InParanoid" id="U5DL87"/>
<dbReference type="STRING" id="582515.KR51_00019060"/>